<dbReference type="PROSITE" id="PS51462">
    <property type="entry name" value="NUDIX"/>
    <property type="match status" value="1"/>
</dbReference>
<evidence type="ECO:0000256" key="1">
    <source>
        <dbReference type="ARBA" id="ARBA00001946"/>
    </source>
</evidence>
<comment type="cofactor">
    <cofactor evidence="1">
        <name>Mg(2+)</name>
        <dbReference type="ChEBI" id="CHEBI:18420"/>
    </cofactor>
</comment>
<dbReference type="OrthoDB" id="447842at2759"/>
<dbReference type="InterPro" id="IPR000086">
    <property type="entry name" value="NUDIX_hydrolase_dom"/>
</dbReference>
<feature type="domain" description="Nudix hydrolase" evidence="3">
    <location>
        <begin position="34"/>
        <end position="177"/>
    </location>
</feature>
<evidence type="ECO:0000259" key="3">
    <source>
        <dbReference type="PROSITE" id="PS51462"/>
    </source>
</evidence>
<keyword evidence="2" id="KW-0378">Hydrolase</keyword>
<keyword evidence="5" id="KW-1185">Reference proteome</keyword>
<dbReference type="Proteomes" id="UP000054558">
    <property type="component" value="Unassembled WGS sequence"/>
</dbReference>
<dbReference type="Gene3D" id="3.90.79.10">
    <property type="entry name" value="Nucleoside Triphosphate Pyrophosphohydrolase"/>
    <property type="match status" value="1"/>
</dbReference>
<gene>
    <name evidence="4" type="ORF">KFL_002560100</name>
</gene>
<sequence length="214" mass="24398">MPFFEFPHFVTGDRSKIKPVFLNDEQYGLALDCLVKACTDLLVLDGDRPDSKVLLGKRIVEPQPDWWFMGGRMRCGESPEASVVRLVRRELQLDLAGERFRALTTNSYAWAKREQPPKENGTCDISVVFTLVLTPEEVRTIHLDEKEYSDVRWFSIDEIIAGDFHPALRSAARDLKTRQIFDNLKSAVANESDDKSLAYAARHLVASWATRPEL</sequence>
<dbReference type="InterPro" id="IPR015797">
    <property type="entry name" value="NUDIX_hydrolase-like_dom_sf"/>
</dbReference>
<evidence type="ECO:0000313" key="5">
    <source>
        <dbReference type="Proteomes" id="UP000054558"/>
    </source>
</evidence>
<protein>
    <recommendedName>
        <fullName evidence="3">Nudix hydrolase domain-containing protein</fullName>
    </recommendedName>
</protein>
<accession>A0A0U9HMS0</accession>
<reference evidence="4 5" key="1">
    <citation type="journal article" date="2014" name="Nat. Commun.">
        <title>Klebsormidium flaccidum genome reveals primary factors for plant terrestrial adaptation.</title>
        <authorList>
            <person name="Hori K."/>
            <person name="Maruyama F."/>
            <person name="Fujisawa T."/>
            <person name="Togashi T."/>
            <person name="Yamamoto N."/>
            <person name="Seo M."/>
            <person name="Sato S."/>
            <person name="Yamada T."/>
            <person name="Mori H."/>
            <person name="Tajima N."/>
            <person name="Moriyama T."/>
            <person name="Ikeuchi M."/>
            <person name="Watanabe M."/>
            <person name="Wada H."/>
            <person name="Kobayashi K."/>
            <person name="Saito M."/>
            <person name="Masuda T."/>
            <person name="Sasaki-Sekimoto Y."/>
            <person name="Mashiguchi K."/>
            <person name="Awai K."/>
            <person name="Shimojima M."/>
            <person name="Masuda S."/>
            <person name="Iwai M."/>
            <person name="Nobusawa T."/>
            <person name="Narise T."/>
            <person name="Kondo S."/>
            <person name="Saito H."/>
            <person name="Sato R."/>
            <person name="Murakawa M."/>
            <person name="Ihara Y."/>
            <person name="Oshima-Yamada Y."/>
            <person name="Ohtaka K."/>
            <person name="Satoh M."/>
            <person name="Sonobe K."/>
            <person name="Ishii M."/>
            <person name="Ohtani R."/>
            <person name="Kanamori-Sato M."/>
            <person name="Honoki R."/>
            <person name="Miyazaki D."/>
            <person name="Mochizuki H."/>
            <person name="Umetsu J."/>
            <person name="Higashi K."/>
            <person name="Shibata D."/>
            <person name="Kamiya Y."/>
            <person name="Sato N."/>
            <person name="Nakamura Y."/>
            <person name="Tabata S."/>
            <person name="Ida S."/>
            <person name="Kurokawa K."/>
            <person name="Ohta H."/>
        </authorList>
    </citation>
    <scope>NUCLEOTIDE SEQUENCE [LARGE SCALE GENOMIC DNA]</scope>
    <source>
        <strain evidence="4 5">NIES-2285</strain>
    </source>
</reference>
<dbReference type="PANTHER" id="PTHR43046:SF13">
    <property type="entry name" value="NUDIX HYDROLASE DOMAIN-CONTAINING PROTEIN"/>
    <property type="match status" value="1"/>
</dbReference>
<dbReference type="SUPFAM" id="SSF55811">
    <property type="entry name" value="Nudix"/>
    <property type="match status" value="1"/>
</dbReference>
<dbReference type="PANTHER" id="PTHR43046">
    <property type="entry name" value="GDP-MANNOSE MANNOSYL HYDROLASE"/>
    <property type="match status" value="1"/>
</dbReference>
<proteinExistence type="predicted"/>
<dbReference type="EMBL" id="DF237205">
    <property type="protein sequence ID" value="GAQ85826.1"/>
    <property type="molecule type" value="Genomic_DNA"/>
</dbReference>
<evidence type="ECO:0000256" key="2">
    <source>
        <dbReference type="ARBA" id="ARBA00022801"/>
    </source>
</evidence>
<dbReference type="GO" id="GO:0016787">
    <property type="term" value="F:hydrolase activity"/>
    <property type="evidence" value="ECO:0007669"/>
    <property type="project" value="UniProtKB-KW"/>
</dbReference>
<evidence type="ECO:0000313" key="4">
    <source>
        <dbReference type="EMBL" id="GAQ85826.1"/>
    </source>
</evidence>
<dbReference type="OMA" id="TMLWQFR"/>
<organism evidence="4 5">
    <name type="scientific">Klebsormidium nitens</name>
    <name type="common">Green alga</name>
    <name type="synonym">Ulothrix nitens</name>
    <dbReference type="NCBI Taxonomy" id="105231"/>
    <lineage>
        <taxon>Eukaryota</taxon>
        <taxon>Viridiplantae</taxon>
        <taxon>Streptophyta</taxon>
        <taxon>Klebsormidiophyceae</taxon>
        <taxon>Klebsormidiales</taxon>
        <taxon>Klebsormidiaceae</taxon>
        <taxon>Klebsormidium</taxon>
    </lineage>
</organism>
<dbReference type="Pfam" id="PF00293">
    <property type="entry name" value="NUDIX"/>
    <property type="match status" value="1"/>
</dbReference>
<name>A0A0U9HMS0_KLENI</name>
<dbReference type="AlphaFoldDB" id="A0A0U9HMS0"/>